<feature type="compositionally biased region" description="Basic and acidic residues" evidence="1">
    <location>
        <begin position="71"/>
        <end position="91"/>
    </location>
</feature>
<feature type="region of interest" description="Disordered" evidence="1">
    <location>
        <begin position="71"/>
        <end position="196"/>
    </location>
</feature>
<comment type="caution">
    <text evidence="2">The sequence shown here is derived from an EMBL/GenBank/DDBJ whole genome shotgun (WGS) entry which is preliminary data.</text>
</comment>
<gene>
    <name evidence="2" type="ORF">ACFFR3_45620</name>
</gene>
<dbReference type="RefSeq" id="WP_379485186.1">
    <property type="nucleotide sequence ID" value="NZ_JBHMCF010000057.1"/>
</dbReference>
<reference evidence="2 3" key="1">
    <citation type="submission" date="2024-09" db="EMBL/GenBank/DDBJ databases">
        <authorList>
            <person name="Sun Q."/>
            <person name="Mori K."/>
        </authorList>
    </citation>
    <scope>NUCLEOTIDE SEQUENCE [LARGE SCALE GENOMIC DNA]</scope>
    <source>
        <strain evidence="2 3">JCM 3324</strain>
    </source>
</reference>
<dbReference type="NCBIfam" id="NF033847">
    <property type="entry name" value="MCP_Sipho"/>
    <property type="match status" value="1"/>
</dbReference>
<sequence>MNQLQDLLNALARGEEGADDVAELFAGVEDLAALEAEALGVFDGLMAADTLSDEDMASLEALAEAVEAIRGEQGRRDQVAAEQRARREELAARVAPPAGDNDDDAAGDSGEGDGAGDDGGAGDGAAVSGEGDSGGAGDGAGDSGEGAGAGEGGAGGDAVTAGGRAARPVRRAPNIASLARRQPQPPAPPAQAARPGRGTLVAAVNVPDTPAGTEFAGMGELAAAARRRFGAMPSASWEGRYQAGLAVIRKDVPEDLVATGSNSDLDLLDRAADESRLPGGSLLAAAGGGWCAPSETWYDLCEMESSDGLLSLPEVVANRGGIRWTPGPDFASIFANTGFVQTEAQAIAAEEKPCYELECPEWQECRLDAIGYCVSSGILTQRAYPELIARFLRGAAAAHAHRYNAETIRRMVEGSTTVTLGAGLGAVPTLLGGLEVQAEDYRYRQRLPRTNGRPATLEIVLPYWVRGLLRADWLRRNGEISDKADAAIDEWFRTRYLSPQWVYDWQDAFTDDGEGMGGETPVTAWPETLKVLMYAAGTWVRATSDIISIDTLYDSTLFKINRYNAVFFEEGMCVIKRCHDSRLVEIPLCPDGSTGEQRALACPTA</sequence>
<feature type="compositionally biased region" description="Acidic residues" evidence="1">
    <location>
        <begin position="100"/>
        <end position="116"/>
    </location>
</feature>
<name>A0ABV5P4G2_9ACTN</name>
<feature type="compositionally biased region" description="Gly residues" evidence="1">
    <location>
        <begin position="131"/>
        <end position="156"/>
    </location>
</feature>
<dbReference type="Proteomes" id="UP001589568">
    <property type="component" value="Unassembled WGS sequence"/>
</dbReference>
<dbReference type="InterPro" id="IPR047790">
    <property type="entry name" value="MCP_Sipho"/>
</dbReference>
<dbReference type="EMBL" id="JBHMCF010000057">
    <property type="protein sequence ID" value="MFB9476814.1"/>
    <property type="molecule type" value="Genomic_DNA"/>
</dbReference>
<evidence type="ECO:0000256" key="1">
    <source>
        <dbReference type="SAM" id="MobiDB-lite"/>
    </source>
</evidence>
<accession>A0ABV5P4G2</accession>
<protein>
    <submittedName>
        <fullName evidence="2">Major capsid protein</fullName>
    </submittedName>
</protein>
<organism evidence="2 3">
    <name type="scientific">Nonomuraea salmonea</name>
    <dbReference type="NCBI Taxonomy" id="46181"/>
    <lineage>
        <taxon>Bacteria</taxon>
        <taxon>Bacillati</taxon>
        <taxon>Actinomycetota</taxon>
        <taxon>Actinomycetes</taxon>
        <taxon>Streptosporangiales</taxon>
        <taxon>Streptosporangiaceae</taxon>
        <taxon>Nonomuraea</taxon>
    </lineage>
</organism>
<feature type="compositionally biased region" description="Low complexity" evidence="1">
    <location>
        <begin position="157"/>
        <end position="166"/>
    </location>
</feature>
<keyword evidence="3" id="KW-1185">Reference proteome</keyword>
<evidence type="ECO:0000313" key="3">
    <source>
        <dbReference type="Proteomes" id="UP001589568"/>
    </source>
</evidence>
<evidence type="ECO:0000313" key="2">
    <source>
        <dbReference type="EMBL" id="MFB9476814.1"/>
    </source>
</evidence>
<proteinExistence type="predicted"/>